<dbReference type="InterPro" id="IPR015424">
    <property type="entry name" value="PyrdxlP-dep_Trfase"/>
</dbReference>
<dbReference type="Gene3D" id="3.90.1150.10">
    <property type="entry name" value="Aspartate Aminotransferase, domain 1"/>
    <property type="match status" value="1"/>
</dbReference>
<evidence type="ECO:0000256" key="3">
    <source>
        <dbReference type="RuleBase" id="RU004075"/>
    </source>
</evidence>
<evidence type="ECO:0000259" key="5">
    <source>
        <dbReference type="Pfam" id="PF00266"/>
    </source>
</evidence>
<dbReference type="InterPro" id="IPR015422">
    <property type="entry name" value="PyrdxlP-dep_Trfase_small"/>
</dbReference>
<dbReference type="AlphaFoldDB" id="A0A7D3XE06"/>
<keyword evidence="7" id="KW-1185">Reference proteome</keyword>
<dbReference type="PANTHER" id="PTHR43586:SF4">
    <property type="entry name" value="ISOPENICILLIN N EPIMERASE"/>
    <property type="match status" value="1"/>
</dbReference>
<proteinExistence type="inferred from homology"/>
<dbReference type="InterPro" id="IPR000192">
    <property type="entry name" value="Aminotrans_V_dom"/>
</dbReference>
<comment type="similarity">
    <text evidence="3">Belongs to the class-V pyridoxal-phosphate-dependent aminotransferase family.</text>
</comment>
<dbReference type="GO" id="GO:0008483">
    <property type="term" value="F:transaminase activity"/>
    <property type="evidence" value="ECO:0007669"/>
    <property type="project" value="UniProtKB-KW"/>
</dbReference>
<keyword evidence="6" id="KW-0032">Aminotransferase</keyword>
<name>A0A7D3XE06_9BACT</name>
<reference evidence="6 7" key="1">
    <citation type="submission" date="2019-07" db="EMBL/GenBank/DDBJ databases">
        <title>Thalassofilum flectens gen. nov., sp. nov., a novel moderate thermophilic anaerobe from a shallow sea hot spring in Kunashir Island (Russia), representing a new family in the order Bacteroidales, and proposal of Thalassofilacea fam. nov.</title>
        <authorList>
            <person name="Kochetkova T.V."/>
            <person name="Podosokorskaya O.A."/>
            <person name="Novikov A."/>
            <person name="Elcheninov A.G."/>
            <person name="Toshchakov S.V."/>
            <person name="Kublanov I.V."/>
        </authorList>
    </citation>
    <scope>NUCLEOTIDE SEQUENCE [LARGE SCALE GENOMIC DNA]</scope>
    <source>
        <strain evidence="6 7">38-H</strain>
    </source>
</reference>
<dbReference type="PROSITE" id="PS00595">
    <property type="entry name" value="AA_TRANSFER_CLASS_5"/>
    <property type="match status" value="1"/>
</dbReference>
<evidence type="ECO:0000313" key="7">
    <source>
        <dbReference type="Proteomes" id="UP000500961"/>
    </source>
</evidence>
<dbReference type="Pfam" id="PF00266">
    <property type="entry name" value="Aminotran_5"/>
    <property type="match status" value="1"/>
</dbReference>
<dbReference type="PANTHER" id="PTHR43586">
    <property type="entry name" value="CYSTEINE DESULFURASE"/>
    <property type="match status" value="1"/>
</dbReference>
<keyword evidence="6" id="KW-0808">Transferase</keyword>
<dbReference type="InterPro" id="IPR020578">
    <property type="entry name" value="Aminotrans_V_PyrdxlP_BS"/>
</dbReference>
<sequence length="376" mass="42114">MLNLYFDNAATSFPKPPEVAEYTRLYLEKGGTYGRGAYDRVINVSRTVEETRFLLSQLMGTSLSENVLFTHNSTHAINIVLQGFRYKFKRVLISPLEHNAVTRPIEHLREKIGLKFDVIPHKSDGQISLEELGQLDLNRYDLCIINHISNVNGVIQPICKVKQVIGNLPLLVDASQSAGYFELEADKWNVDFMALTAHKGLMGPTGVGCLFIRNTELVSPLMFGGTGSRSDSFLMPEHLPDRYEPGTPNILGIYGLNGALKANVDFGFTRNDFKGLLSDIERLNTIKVYRSKSFENQGFVFSITSNNLSSSDLADILFRKYKIETRSGLHCSPLAHQTLGTMPQGTVRFSLSKYHSPNDLSYIYKALNEIDYEQGG</sequence>
<dbReference type="KEGG" id="ttz:FHG85_06850"/>
<evidence type="ECO:0000256" key="1">
    <source>
        <dbReference type="ARBA" id="ARBA00001933"/>
    </source>
</evidence>
<comment type="cofactor">
    <cofactor evidence="1 4">
        <name>pyridoxal 5'-phosphate</name>
        <dbReference type="ChEBI" id="CHEBI:597326"/>
    </cofactor>
</comment>
<dbReference type="Gene3D" id="3.40.640.10">
    <property type="entry name" value="Type I PLP-dependent aspartate aminotransferase-like (Major domain)"/>
    <property type="match status" value="1"/>
</dbReference>
<dbReference type="RefSeq" id="WP_173074299.1">
    <property type="nucleotide sequence ID" value="NZ_CP041345.1"/>
</dbReference>
<feature type="domain" description="Aminotransferase class V" evidence="5">
    <location>
        <begin position="5"/>
        <end position="361"/>
    </location>
</feature>
<dbReference type="Proteomes" id="UP000500961">
    <property type="component" value="Chromosome"/>
</dbReference>
<dbReference type="EMBL" id="CP041345">
    <property type="protein sequence ID" value="QKG79992.1"/>
    <property type="molecule type" value="Genomic_DNA"/>
</dbReference>
<gene>
    <name evidence="6" type="ORF">FHG85_06850</name>
</gene>
<accession>A0A7D3XE06</accession>
<dbReference type="InterPro" id="IPR015421">
    <property type="entry name" value="PyrdxlP-dep_Trfase_major"/>
</dbReference>
<dbReference type="SUPFAM" id="SSF53383">
    <property type="entry name" value="PLP-dependent transferases"/>
    <property type="match status" value="1"/>
</dbReference>
<protein>
    <submittedName>
        <fullName evidence="6">Aminotransferase class V-fold PLP-dependent enzyme</fullName>
    </submittedName>
</protein>
<evidence type="ECO:0000256" key="4">
    <source>
        <dbReference type="RuleBase" id="RU004504"/>
    </source>
</evidence>
<evidence type="ECO:0000313" key="6">
    <source>
        <dbReference type="EMBL" id="QKG79992.1"/>
    </source>
</evidence>
<organism evidence="6 7">
    <name type="scientific">Tenuifilum thalassicum</name>
    <dbReference type="NCBI Taxonomy" id="2590900"/>
    <lineage>
        <taxon>Bacteria</taxon>
        <taxon>Pseudomonadati</taxon>
        <taxon>Bacteroidota</taxon>
        <taxon>Bacteroidia</taxon>
        <taxon>Bacteroidales</taxon>
        <taxon>Tenuifilaceae</taxon>
        <taxon>Tenuifilum</taxon>
    </lineage>
</organism>
<evidence type="ECO:0000256" key="2">
    <source>
        <dbReference type="ARBA" id="ARBA00022898"/>
    </source>
</evidence>
<keyword evidence="2" id="KW-0663">Pyridoxal phosphate</keyword>